<evidence type="ECO:0000313" key="3">
    <source>
        <dbReference type="Proteomes" id="UP000184028"/>
    </source>
</evidence>
<proteinExistence type="predicted"/>
<dbReference type="InterPro" id="IPR050708">
    <property type="entry name" value="T6SS_VgrG/RHS"/>
</dbReference>
<dbReference type="STRING" id="946677.SAMN05444484_11728"/>
<dbReference type="EMBL" id="FRBT01000017">
    <property type="protein sequence ID" value="SHM97300.1"/>
    <property type="molecule type" value="Genomic_DNA"/>
</dbReference>
<dbReference type="InterPro" id="IPR022385">
    <property type="entry name" value="Rhs_assc_core"/>
</dbReference>
<gene>
    <name evidence="2" type="ORF">SAMN05444484_11728</name>
</gene>
<dbReference type="PANTHER" id="PTHR32305">
    <property type="match status" value="1"/>
</dbReference>
<accession>A0A1M7N1L5</accession>
<dbReference type="NCBIfam" id="TIGR03696">
    <property type="entry name" value="Rhs_assc_core"/>
    <property type="match status" value="1"/>
</dbReference>
<feature type="region of interest" description="Disordered" evidence="1">
    <location>
        <begin position="339"/>
        <end position="359"/>
    </location>
</feature>
<reference evidence="3" key="1">
    <citation type="submission" date="2016-11" db="EMBL/GenBank/DDBJ databases">
        <authorList>
            <person name="Varghese N."/>
            <person name="Submissions S."/>
        </authorList>
    </citation>
    <scope>NUCLEOTIDE SEQUENCE [LARGE SCALE GENOMIC DNA]</scope>
    <source>
        <strain evidence="3">DSM 24724</strain>
    </source>
</reference>
<dbReference type="RefSeq" id="WP_317041616.1">
    <property type="nucleotide sequence ID" value="NZ_FRBT01000017.1"/>
</dbReference>
<evidence type="ECO:0000256" key="1">
    <source>
        <dbReference type="SAM" id="MobiDB-lite"/>
    </source>
</evidence>
<protein>
    <submittedName>
        <fullName evidence="2">RHS repeat-associated core domain-containing protein</fullName>
    </submittedName>
</protein>
<dbReference type="Proteomes" id="UP000184028">
    <property type="component" value="Unassembled WGS sequence"/>
</dbReference>
<dbReference type="PANTHER" id="PTHR32305:SF15">
    <property type="entry name" value="PROTEIN RHSA-RELATED"/>
    <property type="match status" value="1"/>
</dbReference>
<sequence length="380" mass="41376">MCGYQYENGILKFFPTTEGYIEPSAGSYKYVYQYKDHLGNVRLSYDKNLVIQEENNYYPFELKQEGYNTVKNSTSDALKYKYNGKELQDELGLNVYDYGARNYDPTIGRWMNVDPLAEKSRRFSPYTYALNNSIRFIDPDGMEATDWIKKGKNIFYDSAVTSQAQATEKYGKEAKHLDEGSTLTGTKGGEIVYQYTFHDNGTVTDKDGGTLGTTESTKTEGGTRIIGSDKKDGFKVSYGFNGSLGGGWGFDAGFIKDSGGNAGFFLSSNSNVGVGADTGFSFGSIKSQHSGPFLLEDAVGQSLSANVGIETPLGGIGLNYGGTFSSSLSSAQRLNLSNYGTSDTGRGNTEGNRSLIQSPSGKVSVGAMYRKSNTSVWQLN</sequence>
<evidence type="ECO:0000313" key="2">
    <source>
        <dbReference type="EMBL" id="SHM97300.1"/>
    </source>
</evidence>
<organism evidence="2 3">
    <name type="scientific">Flavobacterium chilense</name>
    <dbReference type="NCBI Taxonomy" id="946677"/>
    <lineage>
        <taxon>Bacteria</taxon>
        <taxon>Pseudomonadati</taxon>
        <taxon>Bacteroidota</taxon>
        <taxon>Flavobacteriia</taxon>
        <taxon>Flavobacteriales</taxon>
        <taxon>Flavobacteriaceae</taxon>
        <taxon>Flavobacterium</taxon>
    </lineage>
</organism>
<dbReference type="Gene3D" id="2.180.10.10">
    <property type="entry name" value="RHS repeat-associated core"/>
    <property type="match status" value="1"/>
</dbReference>
<keyword evidence="3" id="KW-1185">Reference proteome</keyword>
<name>A0A1M7N1L5_9FLAO</name>
<dbReference type="AlphaFoldDB" id="A0A1M7N1L5"/>